<evidence type="ECO:0000313" key="1">
    <source>
        <dbReference type="EMBL" id="RIJ42665.1"/>
    </source>
</evidence>
<evidence type="ECO:0000313" key="2">
    <source>
        <dbReference type="Proteomes" id="UP000266005"/>
    </source>
</evidence>
<accession>A0A399SLL1</accession>
<dbReference type="RefSeq" id="WP_119430547.1">
    <property type="nucleotide sequence ID" value="NZ_QWGE01000001.1"/>
</dbReference>
<comment type="caution">
    <text evidence="1">The sequence shown here is derived from an EMBL/GenBank/DDBJ whole genome shotgun (WGS) entry which is preliminary data.</text>
</comment>
<reference evidence="2" key="1">
    <citation type="submission" date="2018-08" db="EMBL/GenBank/DDBJ databases">
        <title>Mucilaginibacter sp. MYSH2.</title>
        <authorList>
            <person name="Seo T."/>
        </authorList>
    </citation>
    <scope>NUCLEOTIDE SEQUENCE [LARGE SCALE GENOMIC DNA]</scope>
    <source>
        <strain evidence="2">KIRAN</strain>
    </source>
</reference>
<dbReference type="Proteomes" id="UP000266005">
    <property type="component" value="Unassembled WGS sequence"/>
</dbReference>
<dbReference type="EMBL" id="QWGE01000001">
    <property type="protein sequence ID" value="RIJ42665.1"/>
    <property type="molecule type" value="Genomic_DNA"/>
</dbReference>
<keyword evidence="2" id="KW-1185">Reference proteome</keyword>
<sequence>MYSTYSPPSPGLNQLAGIISKERSILETYAASSTASQKVVETRDSLLQSLAGAYNQIYAEIVATKRLLHTDRWLLVEEQIKLLQESAPLDGIHIRLTLGNGNRYGFINL</sequence>
<organism evidence="1 2">
    <name type="scientific">Pontibacter oryzae</name>
    <dbReference type="NCBI Taxonomy" id="2304593"/>
    <lineage>
        <taxon>Bacteria</taxon>
        <taxon>Pseudomonadati</taxon>
        <taxon>Bacteroidota</taxon>
        <taxon>Cytophagia</taxon>
        <taxon>Cytophagales</taxon>
        <taxon>Hymenobacteraceae</taxon>
        <taxon>Pontibacter</taxon>
    </lineage>
</organism>
<dbReference type="AlphaFoldDB" id="A0A399SLL1"/>
<gene>
    <name evidence="1" type="ORF">D1627_02075</name>
</gene>
<name>A0A399SLL1_9BACT</name>
<proteinExistence type="predicted"/>
<protein>
    <submittedName>
        <fullName evidence="1">Uncharacterized protein</fullName>
    </submittedName>
</protein>
<dbReference type="OrthoDB" id="11964at323449"/>